<dbReference type="Proteomes" id="UP000236546">
    <property type="component" value="Unassembled WGS sequence"/>
</dbReference>
<dbReference type="EMBL" id="MTYH01000059">
    <property type="protein sequence ID" value="PNP40934.1"/>
    <property type="molecule type" value="Genomic_DNA"/>
</dbReference>
<dbReference type="AlphaFoldDB" id="A0A2K0T5Y4"/>
<proteinExistence type="predicted"/>
<reference evidence="1 2" key="1">
    <citation type="submission" date="2017-02" db="EMBL/GenBank/DDBJ databases">
        <title>Genomes of Trichoderma spp. with biocontrol activity.</title>
        <authorList>
            <person name="Gardiner D."/>
            <person name="Kazan K."/>
            <person name="Vos C."/>
            <person name="Harvey P."/>
        </authorList>
    </citation>
    <scope>NUCLEOTIDE SEQUENCE [LARGE SCALE GENOMIC DNA]</scope>
    <source>
        <strain evidence="1 2">A5MH</strain>
    </source>
</reference>
<comment type="caution">
    <text evidence="1">The sequence shown here is derived from an EMBL/GenBank/DDBJ whole genome shotgun (WGS) entry which is preliminary data.</text>
</comment>
<sequence>MARTGVETGLSSPITFESIVDKIDEYIGENAVKTTLETAITFVMELEARETKVFGLQPDPVTSWDPDYSCLQWRDIMPYDQLIGPSTRFVDVENIPRSLQQLQRNDRDWDEQYADVEEREARQYIEWMC</sequence>
<evidence type="ECO:0000313" key="1">
    <source>
        <dbReference type="EMBL" id="PNP40934.1"/>
    </source>
</evidence>
<evidence type="ECO:0000313" key="2">
    <source>
        <dbReference type="Proteomes" id="UP000236546"/>
    </source>
</evidence>
<accession>A0A2K0T5Y4</accession>
<protein>
    <submittedName>
        <fullName evidence="1">Uncharacterized protein</fullName>
    </submittedName>
</protein>
<organism evidence="1 2">
    <name type="scientific">Trichoderma gamsii</name>
    <dbReference type="NCBI Taxonomy" id="398673"/>
    <lineage>
        <taxon>Eukaryota</taxon>
        <taxon>Fungi</taxon>
        <taxon>Dikarya</taxon>
        <taxon>Ascomycota</taxon>
        <taxon>Pezizomycotina</taxon>
        <taxon>Sordariomycetes</taxon>
        <taxon>Hypocreomycetidae</taxon>
        <taxon>Hypocreales</taxon>
        <taxon>Hypocreaceae</taxon>
        <taxon>Trichoderma</taxon>
    </lineage>
</organism>
<gene>
    <name evidence="1" type="ORF">TGAMA5MH_06800</name>
</gene>
<name>A0A2K0T5Y4_9HYPO</name>
<dbReference type="OrthoDB" id="3513679at2759"/>